<reference evidence="1" key="1">
    <citation type="journal article" date="2021" name="Microb. Physiol.">
        <title>Proteogenomic Insights into the Physiology of Marine, Sulfate-Reducing, Filamentous Desulfonema limicola and Desulfonema magnum.</title>
        <authorList>
            <person name="Schnaars V."/>
            <person name="Wohlbrand L."/>
            <person name="Scheve S."/>
            <person name="Hinrichs C."/>
            <person name="Reinhardt R."/>
            <person name="Rabus R."/>
        </authorList>
    </citation>
    <scope>NUCLEOTIDE SEQUENCE</scope>
    <source>
        <strain evidence="1">4be13</strain>
    </source>
</reference>
<dbReference type="RefSeq" id="WP_207681519.1">
    <property type="nucleotide sequence ID" value="NZ_CP061800.1"/>
</dbReference>
<accession>A0A975BHM6</accession>
<dbReference type="AlphaFoldDB" id="A0A975BHM6"/>
<proteinExistence type="predicted"/>
<evidence type="ECO:0000313" key="2">
    <source>
        <dbReference type="Proteomes" id="UP000663722"/>
    </source>
</evidence>
<dbReference type="KEGG" id="dmm:dnm_014740"/>
<protein>
    <submittedName>
        <fullName evidence="1">Uncharacterized protein</fullName>
    </submittedName>
</protein>
<organism evidence="1 2">
    <name type="scientific">Desulfonema magnum</name>
    <dbReference type="NCBI Taxonomy" id="45655"/>
    <lineage>
        <taxon>Bacteria</taxon>
        <taxon>Pseudomonadati</taxon>
        <taxon>Thermodesulfobacteriota</taxon>
        <taxon>Desulfobacteria</taxon>
        <taxon>Desulfobacterales</taxon>
        <taxon>Desulfococcaceae</taxon>
        <taxon>Desulfonema</taxon>
    </lineage>
</organism>
<gene>
    <name evidence="1" type="ORF">dnm_014740</name>
</gene>
<dbReference type="EMBL" id="CP061800">
    <property type="protein sequence ID" value="QTA85463.1"/>
    <property type="molecule type" value="Genomic_DNA"/>
</dbReference>
<name>A0A975BHM6_9BACT</name>
<evidence type="ECO:0000313" key="1">
    <source>
        <dbReference type="EMBL" id="QTA85463.1"/>
    </source>
</evidence>
<dbReference type="Proteomes" id="UP000663722">
    <property type="component" value="Chromosome"/>
</dbReference>
<sequence length="48" mass="5745">MYKKIFDQVLILLNGNEIRCGNEVNELNETKRTRSVFSAFPRKAWERE</sequence>
<keyword evidence="2" id="KW-1185">Reference proteome</keyword>